<name>A0A2I2L6C0_9VIRU</name>
<accession>A0A2I2L6C0</accession>
<dbReference type="Proteomes" id="UP000236316">
    <property type="component" value="Segment"/>
</dbReference>
<dbReference type="GeneID" id="35381770"/>
<gene>
    <name evidence="1" type="ORF">ORPV_1105</name>
</gene>
<keyword evidence="2" id="KW-1185">Reference proteome</keyword>
<protein>
    <submittedName>
        <fullName evidence="1">Uncharacterized protein</fullName>
    </submittedName>
</protein>
<evidence type="ECO:0000313" key="2">
    <source>
        <dbReference type="Proteomes" id="UP000236316"/>
    </source>
</evidence>
<reference evidence="1" key="1">
    <citation type="submission" date="2017-08" db="EMBL/GenBank/DDBJ databases">
        <authorList>
            <consortium name="Urmite Genomes"/>
        </authorList>
    </citation>
    <scope>NUCLEOTIDE SEQUENCE [LARGE SCALE GENOMIC DNA]</scope>
    <source>
        <strain evidence="1">IHUMI-LCC2</strain>
    </source>
</reference>
<dbReference type="EMBL" id="LT906555">
    <property type="protein sequence ID" value="SNW63009.1"/>
    <property type="molecule type" value="Genomic_DNA"/>
</dbReference>
<proteinExistence type="predicted"/>
<dbReference type="KEGG" id="vg:35381770"/>
<evidence type="ECO:0000313" key="1">
    <source>
        <dbReference type="EMBL" id="SNW63009.1"/>
    </source>
</evidence>
<organism evidence="1">
    <name type="scientific">Orpheovirus IHUMI-LCC2</name>
    <dbReference type="NCBI Taxonomy" id="2023057"/>
    <lineage>
        <taxon>Viruses</taxon>
        <taxon>Varidnaviria</taxon>
        <taxon>Bamfordvirae</taxon>
        <taxon>Nucleocytoviricota</taxon>
        <taxon>Megaviricetes</taxon>
        <taxon>Pimascovirales</taxon>
        <taxon>Ocovirineae</taxon>
        <taxon>Orpheoviridae</taxon>
        <taxon>Alphaorpheovirus</taxon>
        <taxon>Alphaorpheovirus massiliense</taxon>
    </lineage>
</organism>
<dbReference type="RefSeq" id="YP_009449311.1">
    <property type="nucleotide sequence ID" value="NC_036594.1"/>
</dbReference>
<sequence length="374" mass="43956">MLLAKIYCFLHKYIPKCSEQEIFSVLYQSKLTAKPLHTVITLSNPLTAQHTQNKLRLHILYHLLNYYLGYNYHGDDIKRLSSLDQEKLLQYLLANKDDEVNIILDQINFRRDPTTSCQILSTLGLPQELISRIPISILSKIEEMEDIGYGRGYIKIIEILYRYREEGNIEDVIKKLLSEFINYQLRLHLVGCSVNWDKYIKIREEDNVEIEISDIILDNKTYTLYHFNFSDIGDMEIPIYQYLAMDISLNKIEWILLKHNNKLMLGEHENICQSVMDNIEYKDYDNYLNSINGSLTNFFNGNVPGRYNSIHLLVQNSIYSQIISYINNHVTACQDSWVIRNKLYYTNCSKTRSNIVSYYPNNIKDLITNISQNI</sequence>